<dbReference type="GO" id="GO:0034709">
    <property type="term" value="C:methylosome"/>
    <property type="evidence" value="ECO:0007669"/>
    <property type="project" value="TreeGrafter"/>
</dbReference>
<keyword evidence="4" id="KW-1185">Reference proteome</keyword>
<protein>
    <submittedName>
        <fullName evidence="5">Methylosome protein 50 isoform X1</fullName>
    </submittedName>
</protein>
<name>A0A6P9ABN1_THRPL</name>
<dbReference type="InterPro" id="IPR015943">
    <property type="entry name" value="WD40/YVTN_repeat-like_dom_sf"/>
</dbReference>
<dbReference type="Proteomes" id="UP000515158">
    <property type="component" value="Unplaced"/>
</dbReference>
<keyword evidence="3" id="KW-0853">WD repeat</keyword>
<proteinExistence type="predicted"/>
<evidence type="ECO:0000256" key="2">
    <source>
        <dbReference type="ARBA" id="ARBA00022490"/>
    </source>
</evidence>
<dbReference type="KEGG" id="tpal:117653362"/>
<dbReference type="AlphaFoldDB" id="A0A6P9ABN1"/>
<dbReference type="Pfam" id="PF00400">
    <property type="entry name" value="WD40"/>
    <property type="match status" value="2"/>
</dbReference>
<dbReference type="GO" id="GO:0007309">
    <property type="term" value="P:oocyte axis specification"/>
    <property type="evidence" value="ECO:0007669"/>
    <property type="project" value="TreeGrafter"/>
</dbReference>
<keyword evidence="2" id="KW-0963">Cytoplasm</keyword>
<dbReference type="SMART" id="SM00320">
    <property type="entry name" value="WD40"/>
    <property type="match status" value="4"/>
</dbReference>
<dbReference type="OrthoDB" id="10260946at2759"/>
<dbReference type="PANTHER" id="PTHR46853:SF1">
    <property type="entry name" value="METHYLOSOME PROTEIN 50"/>
    <property type="match status" value="1"/>
</dbReference>
<organism evidence="5">
    <name type="scientific">Thrips palmi</name>
    <name type="common">Melon thrips</name>
    <dbReference type="NCBI Taxonomy" id="161013"/>
    <lineage>
        <taxon>Eukaryota</taxon>
        <taxon>Metazoa</taxon>
        <taxon>Ecdysozoa</taxon>
        <taxon>Arthropoda</taxon>
        <taxon>Hexapoda</taxon>
        <taxon>Insecta</taxon>
        <taxon>Pterygota</taxon>
        <taxon>Neoptera</taxon>
        <taxon>Paraneoptera</taxon>
        <taxon>Thysanoptera</taxon>
        <taxon>Terebrantia</taxon>
        <taxon>Thripoidea</taxon>
        <taxon>Thripidae</taxon>
        <taxon>Thrips</taxon>
    </lineage>
</organism>
<evidence type="ECO:0000313" key="5">
    <source>
        <dbReference type="RefSeq" id="XP_034254885.1"/>
    </source>
</evidence>
<evidence type="ECO:0000256" key="3">
    <source>
        <dbReference type="PROSITE-ProRule" id="PRU00221"/>
    </source>
</evidence>
<evidence type="ECO:0000256" key="1">
    <source>
        <dbReference type="ARBA" id="ARBA00004496"/>
    </source>
</evidence>
<dbReference type="RefSeq" id="XP_034254885.1">
    <property type="nucleotide sequence ID" value="XM_034398994.1"/>
</dbReference>
<dbReference type="SUPFAM" id="SSF50978">
    <property type="entry name" value="WD40 repeat-like"/>
    <property type="match status" value="1"/>
</dbReference>
<dbReference type="PANTHER" id="PTHR46853">
    <property type="entry name" value="METHYLOSOME PROTEIN 50"/>
    <property type="match status" value="1"/>
</dbReference>
<accession>A0A6P9ABN1</accession>
<dbReference type="PROSITE" id="PS50082">
    <property type="entry name" value="WD_REPEATS_2"/>
    <property type="match status" value="2"/>
</dbReference>
<reference evidence="5" key="1">
    <citation type="submission" date="2025-08" db="UniProtKB">
        <authorList>
            <consortium name="RefSeq"/>
        </authorList>
    </citation>
    <scope>IDENTIFICATION</scope>
    <source>
        <tissue evidence="5">Total insect</tissue>
    </source>
</reference>
<dbReference type="InterPro" id="IPR001680">
    <property type="entry name" value="WD40_rpt"/>
</dbReference>
<dbReference type="InterPro" id="IPR052139">
    <property type="entry name" value="Methylosome_Comp_WDR77"/>
</dbReference>
<dbReference type="Gene3D" id="2.130.10.10">
    <property type="entry name" value="YVTN repeat-like/Quinoprotein amine dehydrogenase"/>
    <property type="match status" value="1"/>
</dbReference>
<feature type="repeat" description="WD" evidence="3">
    <location>
        <begin position="182"/>
        <end position="224"/>
    </location>
</feature>
<gene>
    <name evidence="5" type="primary">LOC117653362</name>
</gene>
<dbReference type="GeneID" id="117653362"/>
<feature type="repeat" description="WD" evidence="3">
    <location>
        <begin position="138"/>
        <end position="173"/>
    </location>
</feature>
<dbReference type="InParanoid" id="A0A6P9ABN1"/>
<evidence type="ECO:0000313" key="4">
    <source>
        <dbReference type="Proteomes" id="UP000515158"/>
    </source>
</evidence>
<sequence length="353" mass="38336">MSSFASKAMSESSFLAGPRPIVPPGPVPIAVDKHYDFLDWSPDGESLFLGTSELTSRSWAGSIWVFNSKETQCANNNKPWRPQADECVVGASMDCGVTVGRFMRCPDRLVVGCDSGAVQVIGLRQYGEATKLEGEGSLSEHNDTVLDIDDLGGEGVEYVTCSQDKSIKVWDLDVLISTRTFSPAHAHIVTSVRAQPSQSKCFASCARDGSALLWDIRDDNPASKIMDPCGVGLTSLAWVDETNIVVGGVSGQLIVIDIRNISDIKFKLQLDHRPVHSLKSIPDNSGLVGVCQDNSKVSVAQFEGESPQILYSNDSHGDFVRGLSWHPQNFSLWSCGWDSYIMPHIPRSVNGST</sequence>
<dbReference type="InterPro" id="IPR036322">
    <property type="entry name" value="WD40_repeat_dom_sf"/>
</dbReference>
<comment type="subcellular location">
    <subcellularLocation>
        <location evidence="1">Cytoplasm</location>
    </subcellularLocation>
</comment>